<proteinExistence type="predicted"/>
<comment type="caution">
    <text evidence="1">The sequence shown here is derived from an EMBL/GenBank/DDBJ whole genome shotgun (WGS) entry which is preliminary data.</text>
</comment>
<dbReference type="Pfam" id="PF04325">
    <property type="entry name" value="DUF465"/>
    <property type="match status" value="1"/>
</dbReference>
<organism evidence="1 2">
    <name type="scientific">Candidatus Proximibacter danicus</name>
    <dbReference type="NCBI Taxonomy" id="2954365"/>
    <lineage>
        <taxon>Bacteria</taxon>
        <taxon>Pseudomonadati</taxon>
        <taxon>Pseudomonadota</taxon>
        <taxon>Betaproteobacteria</taxon>
        <taxon>Candidatus Proximibacter</taxon>
    </lineage>
</organism>
<accession>A0A9D7K3W0</accession>
<name>A0A9D7K3W0_9PROT</name>
<dbReference type="InterPro" id="IPR038444">
    <property type="entry name" value="DUF465_sf"/>
</dbReference>
<reference evidence="1" key="1">
    <citation type="submission" date="2020-10" db="EMBL/GenBank/DDBJ databases">
        <title>Connecting structure to function with the recovery of over 1000 high-quality activated sludge metagenome-assembled genomes encoding full-length rRNA genes using long-read sequencing.</title>
        <authorList>
            <person name="Singleton C.M."/>
            <person name="Petriglieri F."/>
            <person name="Kristensen J.M."/>
            <person name="Kirkegaard R.H."/>
            <person name="Michaelsen T.Y."/>
            <person name="Andersen M.H."/>
            <person name="Karst S.M."/>
            <person name="Dueholm M.S."/>
            <person name="Nielsen P.H."/>
            <person name="Albertsen M."/>
        </authorList>
    </citation>
    <scope>NUCLEOTIDE SEQUENCE</scope>
    <source>
        <strain evidence="1">Hirt_18-Q3-R61-65_BATAC.395</strain>
    </source>
</reference>
<evidence type="ECO:0000313" key="2">
    <source>
        <dbReference type="Proteomes" id="UP000886689"/>
    </source>
</evidence>
<dbReference type="EMBL" id="JADJUC010000021">
    <property type="protein sequence ID" value="MBK8525023.1"/>
    <property type="molecule type" value="Genomic_DNA"/>
</dbReference>
<dbReference type="Gene3D" id="6.10.280.50">
    <property type="match status" value="1"/>
</dbReference>
<dbReference type="InterPro" id="IPR007420">
    <property type="entry name" value="DUF465"/>
</dbReference>
<protein>
    <submittedName>
        <fullName evidence="1">DUF465 domain-containing protein</fullName>
    </submittedName>
</protein>
<sequence>MQVEHHDLHHEFPEFSDAIHALKIEHHHFARLFDEYHHVTKNVERLEEENIPVDDFTIEELKKKRIKLKDDLYHMLVAFKAGQKVSA</sequence>
<gene>
    <name evidence="1" type="ORF">IPL58_13785</name>
</gene>
<dbReference type="AlphaFoldDB" id="A0A9D7K3W0"/>
<dbReference type="Proteomes" id="UP000886689">
    <property type="component" value="Unassembled WGS sequence"/>
</dbReference>
<evidence type="ECO:0000313" key="1">
    <source>
        <dbReference type="EMBL" id="MBK8525023.1"/>
    </source>
</evidence>